<accession>S6B1Q8</accession>
<keyword evidence="2" id="KW-1185">Reference proteome</keyword>
<dbReference type="Proteomes" id="UP000014701">
    <property type="component" value="Segment"/>
</dbReference>
<sequence>MLSTRSGLKVTSWSVLSQSYQNGENKIELFCIKGLTFSQLLFILCIEAVTKAIKYRAGRDYNDFRTASTHVHE</sequence>
<evidence type="ECO:0000313" key="2">
    <source>
        <dbReference type="Proteomes" id="UP000014701"/>
    </source>
</evidence>
<protein>
    <submittedName>
        <fullName evidence="1">Uncharacterized protein</fullName>
    </submittedName>
</protein>
<gene>
    <name evidence="1" type="primary">orf73b</name>
</gene>
<reference evidence="1 2" key="1">
    <citation type="submission" date="2013-02" db="EMBL/GenBank/DDBJ databases">
        <title>phiNIT1 genome sequensing.</title>
        <authorList>
            <person name="Ozaki T."/>
            <person name="Kaneko J."/>
        </authorList>
    </citation>
    <scope>NUCLEOTIDE SEQUENCE [LARGE SCALE GENOMIC DNA]</scope>
    <source>
        <strain evidence="1">PhiNIT1</strain>
    </source>
</reference>
<name>S6B1Q8_9CAUD</name>
<dbReference type="EMBL" id="AP013029">
    <property type="protein sequence ID" value="BAN59669.1"/>
    <property type="molecule type" value="Genomic_DNA"/>
</dbReference>
<proteinExistence type="predicted"/>
<organism evidence="1 2">
    <name type="scientific">Bacillus phage phiNIT1</name>
    <dbReference type="NCBI Taxonomy" id="207656"/>
    <lineage>
        <taxon>Viruses</taxon>
        <taxon>Duplodnaviria</taxon>
        <taxon>Heunggongvirae</taxon>
        <taxon>Uroviricota</taxon>
        <taxon>Caudoviricetes</taxon>
        <taxon>Herelleviridae</taxon>
        <taxon>Bastillevirinae</taxon>
        <taxon>Nitunavirus</taxon>
        <taxon>Nitunavirus NIT1</taxon>
    </lineage>
</organism>
<dbReference type="KEGG" id="vg:16511390"/>
<dbReference type="GeneID" id="16511390"/>
<evidence type="ECO:0000313" key="1">
    <source>
        <dbReference type="EMBL" id="BAN59669.1"/>
    </source>
</evidence>
<dbReference type="RefSeq" id="YP_008318437.1">
    <property type="nucleotide sequence ID" value="NC_021856.1"/>
</dbReference>